<evidence type="ECO:0000313" key="2">
    <source>
        <dbReference type="Proteomes" id="UP000027601"/>
    </source>
</evidence>
<dbReference type="Pfam" id="PF09674">
    <property type="entry name" value="DUF2400"/>
    <property type="match status" value="1"/>
</dbReference>
<gene>
    <name evidence="1" type="ORF">JCM15093_2499</name>
</gene>
<dbReference type="InterPro" id="IPR014127">
    <property type="entry name" value="CHP02757"/>
</dbReference>
<keyword evidence="2" id="KW-1185">Reference proteome</keyword>
<dbReference type="Proteomes" id="UP000027601">
    <property type="component" value="Unassembled WGS sequence"/>
</dbReference>
<proteinExistence type="predicted"/>
<accession>A0A069D4N6</accession>
<dbReference type="AlphaFoldDB" id="A0A069D4N6"/>
<evidence type="ECO:0000313" key="1">
    <source>
        <dbReference type="EMBL" id="GAK37261.1"/>
    </source>
</evidence>
<reference evidence="1 2" key="1">
    <citation type="journal article" date="2015" name="Microbes Environ.">
        <title>Distribution and evolution of nitrogen fixation genes in the phylum bacteroidetes.</title>
        <authorList>
            <person name="Inoue J."/>
            <person name="Oshima K."/>
            <person name="Suda W."/>
            <person name="Sakamoto M."/>
            <person name="Iino T."/>
            <person name="Noda S."/>
            <person name="Hongoh Y."/>
            <person name="Hattori M."/>
            <person name="Ohkuma M."/>
        </authorList>
    </citation>
    <scope>NUCLEOTIDE SEQUENCE [LARGE SCALE GENOMIC DNA]</scope>
    <source>
        <strain evidence="1 2">JCM 15093</strain>
    </source>
</reference>
<organism evidence="1 2">
    <name type="scientific">Bacteroides graminisolvens DSM 19988 = JCM 15093</name>
    <dbReference type="NCBI Taxonomy" id="1121097"/>
    <lineage>
        <taxon>Bacteria</taxon>
        <taxon>Pseudomonadati</taxon>
        <taxon>Bacteroidota</taxon>
        <taxon>Bacteroidia</taxon>
        <taxon>Bacteroidales</taxon>
        <taxon>Bacteroidaceae</taxon>
        <taxon>Bacteroides</taxon>
    </lineage>
</organism>
<dbReference type="EMBL" id="BAJS01000016">
    <property type="protein sequence ID" value="GAK37261.1"/>
    <property type="molecule type" value="Genomic_DNA"/>
</dbReference>
<comment type="caution">
    <text evidence="1">The sequence shown here is derived from an EMBL/GenBank/DDBJ whole genome shotgun (WGS) entry which is preliminary data.</text>
</comment>
<dbReference type="eggNOG" id="COG0177">
    <property type="taxonomic scope" value="Bacteria"/>
</dbReference>
<sequence length="150" mass="17048">MQGFYATHHSLEELFTGRNGVLGGLHELSALLQTRHVASPLTQSPCKRSNLMLRWLVRNDGIVDLGVWQRISPAELIIPLDVHVGRISRELWTDIPRTERLKTALIITDHLKEFCPHDPCKYDFALFGFGEEQSRMKLASTSLTDPEKTL</sequence>
<name>A0A069D4N6_9BACE</name>
<protein>
    <recommendedName>
        <fullName evidence="3">TIGR02757 family protein</fullName>
    </recommendedName>
</protein>
<dbReference type="STRING" id="1121097.GCA_000428125_01010"/>
<evidence type="ECO:0008006" key="3">
    <source>
        <dbReference type="Google" id="ProtNLM"/>
    </source>
</evidence>